<dbReference type="AlphaFoldDB" id="A0A822XXJ2"/>
<sequence length="261" mass="29625">MEGRSLGLIKGSWTREEDALLRMCIEKYGEGKWHLVPCRAGLRRCRKSCRLRWLNYLKPDIKRGKFTLDEADLIIRLHKLLGNRWSLIAGRLPGRTANDIKNYWNSKLSKENISGGAEVRAHTTVIGKKKKIYRPKPWRFKDSRWLTGLSSSITVGNTSGSGDMQSQASPPRPPPQDDSMLWWENALAVENEKAADKGKSCSFDTSGEEFIKSFWLEETESVKEGGETSKGEGKSTDCYGHGLSFDVNIWDILELEKELIM</sequence>
<accession>A0A822XXJ2</accession>
<proteinExistence type="predicted"/>
<dbReference type="Gene3D" id="1.10.10.60">
    <property type="entry name" value="Homeodomain-like"/>
    <property type="match status" value="2"/>
</dbReference>
<dbReference type="InterPro" id="IPR009057">
    <property type="entry name" value="Homeodomain-like_sf"/>
</dbReference>
<dbReference type="FunFam" id="1.10.10.60:FF:000218">
    <property type="entry name" value="Myb transcription factor"/>
    <property type="match status" value="1"/>
</dbReference>
<name>A0A822XXJ2_NELNU</name>
<feature type="domain" description="HTH myb-type" evidence="10">
    <location>
        <begin position="58"/>
        <end position="112"/>
    </location>
</feature>
<evidence type="ECO:0000256" key="5">
    <source>
        <dbReference type="ARBA" id="ARBA00023159"/>
    </source>
</evidence>
<keyword evidence="7" id="KW-0539">Nucleus</keyword>
<dbReference type="SMART" id="SM00717">
    <property type="entry name" value="SANT"/>
    <property type="match status" value="2"/>
</dbReference>
<evidence type="ECO:0000256" key="3">
    <source>
        <dbReference type="ARBA" id="ARBA00023015"/>
    </source>
</evidence>
<evidence type="ECO:0000256" key="1">
    <source>
        <dbReference type="ARBA" id="ARBA00004123"/>
    </source>
</evidence>
<dbReference type="SUPFAM" id="SSF46689">
    <property type="entry name" value="Homeodomain-like"/>
    <property type="match status" value="1"/>
</dbReference>
<evidence type="ECO:0000313" key="11">
    <source>
        <dbReference type="EMBL" id="DAD24443.1"/>
    </source>
</evidence>
<evidence type="ECO:0000256" key="2">
    <source>
        <dbReference type="ARBA" id="ARBA00022737"/>
    </source>
</evidence>
<evidence type="ECO:0008006" key="13">
    <source>
        <dbReference type="Google" id="ProtNLM"/>
    </source>
</evidence>
<reference evidence="11 12" key="1">
    <citation type="journal article" date="2020" name="Mol. Biol. Evol.">
        <title>Distinct Expression and Methylation Patterns for Genes with Different Fates following a Single Whole-Genome Duplication in Flowering Plants.</title>
        <authorList>
            <person name="Shi T."/>
            <person name="Rahmani R.S."/>
            <person name="Gugger P.F."/>
            <person name="Wang M."/>
            <person name="Li H."/>
            <person name="Zhang Y."/>
            <person name="Li Z."/>
            <person name="Wang Q."/>
            <person name="Van de Peer Y."/>
            <person name="Marchal K."/>
            <person name="Chen J."/>
        </authorList>
    </citation>
    <scope>NUCLEOTIDE SEQUENCE [LARGE SCALE GENOMIC DNA]</scope>
    <source>
        <tissue evidence="11">Leaf</tissue>
    </source>
</reference>
<feature type="region of interest" description="Disordered" evidence="8">
    <location>
        <begin position="156"/>
        <end position="178"/>
    </location>
</feature>
<dbReference type="InterPro" id="IPR017930">
    <property type="entry name" value="Myb_dom"/>
</dbReference>
<feature type="domain" description="Myb-like" evidence="9">
    <location>
        <begin position="58"/>
        <end position="108"/>
    </location>
</feature>
<feature type="domain" description="Myb-like" evidence="9">
    <location>
        <begin position="10"/>
        <end position="57"/>
    </location>
</feature>
<evidence type="ECO:0000259" key="9">
    <source>
        <dbReference type="PROSITE" id="PS50090"/>
    </source>
</evidence>
<keyword evidence="3" id="KW-0805">Transcription regulation</keyword>
<dbReference type="PROSITE" id="PS50090">
    <property type="entry name" value="MYB_LIKE"/>
    <property type="match status" value="2"/>
</dbReference>
<dbReference type="InterPro" id="IPR015495">
    <property type="entry name" value="Myb_TF_plants"/>
</dbReference>
<keyword evidence="6" id="KW-0804">Transcription</keyword>
<dbReference type="EMBL" id="DUZY01000001">
    <property type="protein sequence ID" value="DAD24443.1"/>
    <property type="molecule type" value="Genomic_DNA"/>
</dbReference>
<dbReference type="Pfam" id="PF00249">
    <property type="entry name" value="Myb_DNA-binding"/>
    <property type="match status" value="2"/>
</dbReference>
<keyword evidence="4" id="KW-0238">DNA-binding</keyword>
<dbReference type="GO" id="GO:0005634">
    <property type="term" value="C:nucleus"/>
    <property type="evidence" value="ECO:0007669"/>
    <property type="project" value="UniProtKB-SubCell"/>
</dbReference>
<dbReference type="Proteomes" id="UP000607653">
    <property type="component" value="Unassembled WGS sequence"/>
</dbReference>
<evidence type="ECO:0000256" key="6">
    <source>
        <dbReference type="ARBA" id="ARBA00023163"/>
    </source>
</evidence>
<comment type="subcellular location">
    <subcellularLocation>
        <location evidence="1">Nucleus</location>
    </subcellularLocation>
</comment>
<dbReference type="CDD" id="cd00167">
    <property type="entry name" value="SANT"/>
    <property type="match status" value="2"/>
</dbReference>
<evidence type="ECO:0000256" key="4">
    <source>
        <dbReference type="ARBA" id="ARBA00023125"/>
    </source>
</evidence>
<evidence type="ECO:0000256" key="8">
    <source>
        <dbReference type="SAM" id="MobiDB-lite"/>
    </source>
</evidence>
<keyword evidence="12" id="KW-1185">Reference proteome</keyword>
<dbReference type="InterPro" id="IPR001005">
    <property type="entry name" value="SANT/Myb"/>
</dbReference>
<gene>
    <name evidence="11" type="ORF">HUJ06_025907</name>
</gene>
<evidence type="ECO:0000313" key="12">
    <source>
        <dbReference type="Proteomes" id="UP000607653"/>
    </source>
</evidence>
<keyword evidence="2" id="KW-0677">Repeat</keyword>
<comment type="caution">
    <text evidence="11">The sequence shown here is derived from an EMBL/GenBank/DDBJ whole genome shotgun (WGS) entry which is preliminary data.</text>
</comment>
<evidence type="ECO:0000256" key="7">
    <source>
        <dbReference type="ARBA" id="ARBA00023242"/>
    </source>
</evidence>
<organism evidence="11 12">
    <name type="scientific">Nelumbo nucifera</name>
    <name type="common">Sacred lotus</name>
    <dbReference type="NCBI Taxonomy" id="4432"/>
    <lineage>
        <taxon>Eukaryota</taxon>
        <taxon>Viridiplantae</taxon>
        <taxon>Streptophyta</taxon>
        <taxon>Embryophyta</taxon>
        <taxon>Tracheophyta</taxon>
        <taxon>Spermatophyta</taxon>
        <taxon>Magnoliopsida</taxon>
        <taxon>Proteales</taxon>
        <taxon>Nelumbonaceae</taxon>
        <taxon>Nelumbo</taxon>
    </lineage>
</organism>
<dbReference type="GO" id="GO:0003677">
    <property type="term" value="F:DNA binding"/>
    <property type="evidence" value="ECO:0007669"/>
    <property type="project" value="UniProtKB-KW"/>
</dbReference>
<feature type="domain" description="HTH myb-type" evidence="10">
    <location>
        <begin position="8"/>
        <end position="57"/>
    </location>
</feature>
<protein>
    <recommendedName>
        <fullName evidence="13">Transcription factor MYB90-like</fullName>
    </recommendedName>
</protein>
<dbReference type="PANTHER" id="PTHR47999">
    <property type="entry name" value="TRANSCRIPTION FACTOR MYB8-RELATED-RELATED"/>
    <property type="match status" value="1"/>
</dbReference>
<dbReference type="PROSITE" id="PS51294">
    <property type="entry name" value="HTH_MYB"/>
    <property type="match status" value="2"/>
</dbReference>
<evidence type="ECO:0000259" key="10">
    <source>
        <dbReference type="PROSITE" id="PS51294"/>
    </source>
</evidence>
<keyword evidence="5" id="KW-0010">Activator</keyword>
<dbReference type="PANTHER" id="PTHR47999:SF24">
    <property type="entry name" value="TRANSCRIPTION FACTOR MYB90"/>
    <property type="match status" value="1"/>
</dbReference>